<accession>A0ABP4AY88</accession>
<protein>
    <submittedName>
        <fullName evidence="5">LD-carboxypeptidase</fullName>
    </submittedName>
</protein>
<dbReference type="InterPro" id="IPR027478">
    <property type="entry name" value="LdcA_N"/>
</dbReference>
<dbReference type="Gene3D" id="3.50.30.60">
    <property type="entry name" value="LD-carboxypeptidase A C-terminal domain-like"/>
    <property type="match status" value="1"/>
</dbReference>
<keyword evidence="6" id="KW-1185">Reference proteome</keyword>
<dbReference type="PANTHER" id="PTHR30237">
    <property type="entry name" value="MURAMOYLTETRAPEPTIDE CARBOXYPEPTIDASE"/>
    <property type="match status" value="1"/>
</dbReference>
<dbReference type="SUPFAM" id="SSF52317">
    <property type="entry name" value="Class I glutamine amidotransferase-like"/>
    <property type="match status" value="1"/>
</dbReference>
<dbReference type="Gene3D" id="3.40.50.10740">
    <property type="entry name" value="Class I glutamine amidotransferase-like"/>
    <property type="match status" value="1"/>
</dbReference>
<dbReference type="PANTHER" id="PTHR30237:SF4">
    <property type="entry name" value="LD-CARBOXYPEPTIDASE C-TERMINAL DOMAIN-CONTAINING PROTEIN"/>
    <property type="match status" value="1"/>
</dbReference>
<dbReference type="InterPro" id="IPR040449">
    <property type="entry name" value="Peptidase_S66_N"/>
</dbReference>
<evidence type="ECO:0000259" key="4">
    <source>
        <dbReference type="Pfam" id="PF17676"/>
    </source>
</evidence>
<feature type="domain" description="LD-carboxypeptidase C-terminal" evidence="4">
    <location>
        <begin position="202"/>
        <end position="333"/>
    </location>
</feature>
<evidence type="ECO:0000259" key="3">
    <source>
        <dbReference type="Pfam" id="PF02016"/>
    </source>
</evidence>
<dbReference type="RefSeq" id="WP_343952822.1">
    <property type="nucleotide sequence ID" value="NZ_BAAAHQ010000031.1"/>
</dbReference>
<dbReference type="InterPro" id="IPR040921">
    <property type="entry name" value="Peptidase_S66C"/>
</dbReference>
<dbReference type="Pfam" id="PF17676">
    <property type="entry name" value="Peptidase_S66C"/>
    <property type="match status" value="1"/>
</dbReference>
<reference evidence="6" key="1">
    <citation type="journal article" date="2019" name="Int. J. Syst. Evol. Microbiol.">
        <title>The Global Catalogue of Microorganisms (GCM) 10K type strain sequencing project: providing services to taxonomists for standard genome sequencing and annotation.</title>
        <authorList>
            <consortium name="The Broad Institute Genomics Platform"/>
            <consortium name="The Broad Institute Genome Sequencing Center for Infectious Disease"/>
            <person name="Wu L."/>
            <person name="Ma J."/>
        </authorList>
    </citation>
    <scope>NUCLEOTIDE SEQUENCE [LARGE SCALE GENOMIC DNA]</scope>
    <source>
        <strain evidence="6">JCM 11136</strain>
    </source>
</reference>
<keyword evidence="2" id="KW-0378">Hydrolase</keyword>
<dbReference type="InterPro" id="IPR003507">
    <property type="entry name" value="S66_fam"/>
</dbReference>
<dbReference type="CDD" id="cd07062">
    <property type="entry name" value="Peptidase_S66_mccF_like"/>
    <property type="match status" value="1"/>
</dbReference>
<comment type="similarity">
    <text evidence="1">Belongs to the peptidase S66 family.</text>
</comment>
<name>A0ABP4AY88_9ACTN</name>
<comment type="caution">
    <text evidence="5">The sequence shown here is derived from an EMBL/GenBank/DDBJ whole genome shotgun (WGS) entry which is preliminary data.</text>
</comment>
<feature type="domain" description="LD-carboxypeptidase N-terminal" evidence="3">
    <location>
        <begin position="13"/>
        <end position="128"/>
    </location>
</feature>
<dbReference type="InterPro" id="IPR029062">
    <property type="entry name" value="Class_I_gatase-like"/>
</dbReference>
<evidence type="ECO:0000313" key="5">
    <source>
        <dbReference type="EMBL" id="GAA0941652.1"/>
    </source>
</evidence>
<proteinExistence type="inferred from homology"/>
<dbReference type="Proteomes" id="UP001501578">
    <property type="component" value="Unassembled WGS sequence"/>
</dbReference>
<gene>
    <name evidence="5" type="ORF">GCM10009560_53750</name>
</gene>
<evidence type="ECO:0000313" key="6">
    <source>
        <dbReference type="Proteomes" id="UP001501578"/>
    </source>
</evidence>
<sequence length="344" mass="37367">MRYPPKPAPGDRVAVLSPAAGLPGVFPLPFEAGLRVLRDDFGLVPVEYPTTRVMGASPSARAADLTAAFADPTIKAVIASIGGDDQITVIPHLDDEVIRANPKPFFGSSDNTNLLAHLWSLGLVGYHGGGVMQHLGRSGGMHPLTEESLRAALFTSGSFRLRESGSFSDVDMDWADPDSFTAPPPATPSEGWVWHRPEQVVEGPSWGGDLEILSWLLAAGRDVRGVEERSDLVLFLETSEELPSATEVFRMLRNMGERGLLARFPAILWGRPKAWSFDRPGDLAERAEYAKQQRAAVLRVLETYAPEAMVVFDVDLGHTDPQLVIPYGGTVRVDGPSRSITVDY</sequence>
<organism evidence="5 6">
    <name type="scientific">Nonomuraea longicatena</name>
    <dbReference type="NCBI Taxonomy" id="83682"/>
    <lineage>
        <taxon>Bacteria</taxon>
        <taxon>Bacillati</taxon>
        <taxon>Actinomycetota</taxon>
        <taxon>Actinomycetes</taxon>
        <taxon>Streptosporangiales</taxon>
        <taxon>Streptosporangiaceae</taxon>
        <taxon>Nonomuraea</taxon>
    </lineage>
</organism>
<dbReference type="SUPFAM" id="SSF141986">
    <property type="entry name" value="LD-carboxypeptidase A C-terminal domain-like"/>
    <property type="match status" value="1"/>
</dbReference>
<dbReference type="Pfam" id="PF02016">
    <property type="entry name" value="Peptidase_S66"/>
    <property type="match status" value="1"/>
</dbReference>
<dbReference type="EMBL" id="BAAAHQ010000031">
    <property type="protein sequence ID" value="GAA0941652.1"/>
    <property type="molecule type" value="Genomic_DNA"/>
</dbReference>
<evidence type="ECO:0000256" key="1">
    <source>
        <dbReference type="ARBA" id="ARBA00010233"/>
    </source>
</evidence>
<evidence type="ECO:0000256" key="2">
    <source>
        <dbReference type="ARBA" id="ARBA00022801"/>
    </source>
</evidence>
<dbReference type="InterPro" id="IPR027461">
    <property type="entry name" value="Carboxypeptidase_A_C_sf"/>
</dbReference>